<dbReference type="Gene3D" id="1.10.101.10">
    <property type="entry name" value="PGBD-like superfamily/PGBD"/>
    <property type="match status" value="1"/>
</dbReference>
<keyword evidence="1" id="KW-0472">Membrane</keyword>
<dbReference type="InterPro" id="IPR036366">
    <property type="entry name" value="PGBDSf"/>
</dbReference>
<evidence type="ECO:0000259" key="3">
    <source>
        <dbReference type="Pfam" id="PF13240"/>
    </source>
</evidence>
<evidence type="ECO:0000313" key="4">
    <source>
        <dbReference type="EMBL" id="CAB4635584.1"/>
    </source>
</evidence>
<feature type="domain" description="Zinc-ribbon" evidence="3">
    <location>
        <begin position="5"/>
        <end position="25"/>
    </location>
</feature>
<dbReference type="InterPro" id="IPR018537">
    <property type="entry name" value="Peptidoglycan-bd_3"/>
</dbReference>
<feature type="domain" description="Peptidoglycan binding" evidence="2">
    <location>
        <begin position="301"/>
        <end position="332"/>
    </location>
</feature>
<keyword evidence="1" id="KW-0812">Transmembrane</keyword>
<feature type="transmembrane region" description="Helical" evidence="1">
    <location>
        <begin position="72"/>
        <end position="90"/>
    </location>
</feature>
<dbReference type="Pfam" id="PF13240">
    <property type="entry name" value="Zn_Ribbon_1"/>
    <property type="match status" value="1"/>
</dbReference>
<evidence type="ECO:0000256" key="1">
    <source>
        <dbReference type="SAM" id="Phobius"/>
    </source>
</evidence>
<keyword evidence="1" id="KW-1133">Transmembrane helix</keyword>
<name>A0A6J6JGF7_9ZZZZ</name>
<proteinExistence type="predicted"/>
<dbReference type="EMBL" id="CAEZVQ010000063">
    <property type="protein sequence ID" value="CAB4635584.1"/>
    <property type="molecule type" value="Genomic_DNA"/>
</dbReference>
<dbReference type="InterPro" id="IPR026870">
    <property type="entry name" value="Zinc_ribbon_dom"/>
</dbReference>
<reference evidence="4" key="1">
    <citation type="submission" date="2020-05" db="EMBL/GenBank/DDBJ databases">
        <authorList>
            <person name="Chiriac C."/>
            <person name="Salcher M."/>
            <person name="Ghai R."/>
            <person name="Kavagutti S V."/>
        </authorList>
    </citation>
    <scope>NUCLEOTIDE SEQUENCE</scope>
</reference>
<sequence>MTNLFCTSCGHLLKETSRFCPECGSVRELVQPITAAQVAERMESKIEAPVDSSPIGGRVQIFERLKTKPRNLVVVGAVALGALLLIAIRMNGGSESSVDTTPVTESSVVTIAPTIPTPVNRYLELGQIESSCGDDELWWSDSSLRFEINGDSSGATVADAWKYRGRENLIVQCGAETPVSVAIVLKLEPDRLRLIASESAFGTFVERASDTVARVGVPRSCCYPDIPLETASVFRFQFRGQIEIDTRAILRFDAWDVANWRCKSMNDPVWGDGEDLDGYEFSDAESGYITVCSESSEIFDLQEILVDKGYDIEIDGQFGPGTLNALLDFAEENDKVGVEGVVLVDGDFRYARHRS</sequence>
<organism evidence="4">
    <name type="scientific">freshwater metagenome</name>
    <dbReference type="NCBI Taxonomy" id="449393"/>
    <lineage>
        <taxon>unclassified sequences</taxon>
        <taxon>metagenomes</taxon>
        <taxon>ecological metagenomes</taxon>
    </lineage>
</organism>
<gene>
    <name evidence="4" type="ORF">UFOPK2086_00609</name>
</gene>
<dbReference type="Pfam" id="PF09374">
    <property type="entry name" value="PG_binding_3"/>
    <property type="match status" value="1"/>
</dbReference>
<accession>A0A6J6JGF7</accession>
<evidence type="ECO:0000259" key="2">
    <source>
        <dbReference type="Pfam" id="PF09374"/>
    </source>
</evidence>
<dbReference type="AlphaFoldDB" id="A0A6J6JGF7"/>
<protein>
    <submittedName>
        <fullName evidence="4">Unannotated protein</fullName>
    </submittedName>
</protein>